<evidence type="ECO:0000313" key="2">
    <source>
        <dbReference type="EMBL" id="GAA1672624.1"/>
    </source>
</evidence>
<organism evidence="2 3">
    <name type="scientific">Fodinicola feengrottensis</name>
    <dbReference type="NCBI Taxonomy" id="435914"/>
    <lineage>
        <taxon>Bacteria</taxon>
        <taxon>Bacillati</taxon>
        <taxon>Actinomycetota</taxon>
        <taxon>Actinomycetes</taxon>
        <taxon>Mycobacteriales</taxon>
        <taxon>Fodinicola</taxon>
    </lineage>
</organism>
<protein>
    <recommendedName>
        <fullName evidence="1">STAS domain-containing protein</fullName>
    </recommendedName>
</protein>
<sequence>MKETAVSQSSSQFQSFPHVSFAVQHLRGDVTVLSVSGELDMLTAPRLGEAITQARADGPHVLITDLTEVAFLASPGLTVLIEGHVDTPENSRFGVVAVGAALRSLEMTGVCEVVPVFRDVPSAIETLEPRSKQKDASPAA</sequence>
<dbReference type="InterPro" id="IPR036513">
    <property type="entry name" value="STAS_dom_sf"/>
</dbReference>
<dbReference type="SUPFAM" id="SSF52091">
    <property type="entry name" value="SpoIIaa-like"/>
    <property type="match status" value="1"/>
</dbReference>
<evidence type="ECO:0000259" key="1">
    <source>
        <dbReference type="PROSITE" id="PS50801"/>
    </source>
</evidence>
<dbReference type="Proteomes" id="UP001500618">
    <property type="component" value="Unassembled WGS sequence"/>
</dbReference>
<keyword evidence="3" id="KW-1185">Reference proteome</keyword>
<dbReference type="Gene3D" id="3.30.750.24">
    <property type="entry name" value="STAS domain"/>
    <property type="match status" value="1"/>
</dbReference>
<dbReference type="EMBL" id="BAAANY010000008">
    <property type="protein sequence ID" value="GAA1672624.1"/>
    <property type="molecule type" value="Genomic_DNA"/>
</dbReference>
<dbReference type="PANTHER" id="PTHR33495">
    <property type="entry name" value="ANTI-SIGMA FACTOR ANTAGONIST TM_1081-RELATED-RELATED"/>
    <property type="match status" value="1"/>
</dbReference>
<feature type="domain" description="STAS" evidence="1">
    <location>
        <begin position="29"/>
        <end position="127"/>
    </location>
</feature>
<dbReference type="InterPro" id="IPR002645">
    <property type="entry name" value="STAS_dom"/>
</dbReference>
<dbReference type="PANTHER" id="PTHR33495:SF2">
    <property type="entry name" value="ANTI-SIGMA FACTOR ANTAGONIST TM_1081-RELATED"/>
    <property type="match status" value="1"/>
</dbReference>
<comment type="caution">
    <text evidence="2">The sequence shown here is derived from an EMBL/GenBank/DDBJ whole genome shotgun (WGS) entry which is preliminary data.</text>
</comment>
<dbReference type="PROSITE" id="PS50801">
    <property type="entry name" value="STAS"/>
    <property type="match status" value="1"/>
</dbReference>
<dbReference type="CDD" id="cd07043">
    <property type="entry name" value="STAS_anti-anti-sigma_factors"/>
    <property type="match status" value="1"/>
</dbReference>
<reference evidence="2 3" key="1">
    <citation type="journal article" date="2019" name="Int. J. Syst. Evol. Microbiol.">
        <title>The Global Catalogue of Microorganisms (GCM) 10K type strain sequencing project: providing services to taxonomists for standard genome sequencing and annotation.</title>
        <authorList>
            <consortium name="The Broad Institute Genomics Platform"/>
            <consortium name="The Broad Institute Genome Sequencing Center for Infectious Disease"/>
            <person name="Wu L."/>
            <person name="Ma J."/>
        </authorList>
    </citation>
    <scope>NUCLEOTIDE SEQUENCE [LARGE SCALE GENOMIC DNA]</scope>
    <source>
        <strain evidence="2 3">JCM 14718</strain>
    </source>
</reference>
<proteinExistence type="predicted"/>
<dbReference type="Pfam" id="PF01740">
    <property type="entry name" value="STAS"/>
    <property type="match status" value="1"/>
</dbReference>
<dbReference type="RefSeq" id="WP_163568775.1">
    <property type="nucleotide sequence ID" value="NZ_BAAANY010000008.1"/>
</dbReference>
<accession>A0ABN2GK74</accession>
<name>A0ABN2GK74_9ACTN</name>
<gene>
    <name evidence="2" type="ORF">GCM10009765_22470</name>
</gene>
<evidence type="ECO:0000313" key="3">
    <source>
        <dbReference type="Proteomes" id="UP001500618"/>
    </source>
</evidence>